<dbReference type="Gene3D" id="3.90.70.10">
    <property type="entry name" value="Cysteine proteinases"/>
    <property type="match status" value="1"/>
</dbReference>
<dbReference type="PROSITE" id="PS50235">
    <property type="entry name" value="USP_3"/>
    <property type="match status" value="1"/>
</dbReference>
<dbReference type="InterPro" id="IPR050185">
    <property type="entry name" value="Ub_carboxyl-term_hydrolase"/>
</dbReference>
<sequence>MSAYCSSFTNINGVTCYMNSILSILQQTPLFSDWILSLDYKKNILEKFDDDNIEDSILYQFYILFNTSLQNEYSSITPRSFRYCISNINSMWAENEQQDSQELLNFILNQIDEEISKEVLVIYGSNIISDKLPVQNNLLNLISQNQWTKMIKKEFSPIKMLFTGMYYNTIECTECCNVSNRYELFQNIQLSIPNLDKEMNIYTLLDDYTSEEQLDKNNMITCDFCGKKNKSKKKIYFEKLPNILILQIKRFKFNRYGIPSVKLTNHIDYPIYDLDLSKYIHKSNKNKTNKYNLFAVNLHHNLGMGINFGHYTSIVKNRVDKKWCHYNDENPVTEIKDISKIINKEAYLLFYYKVNN</sequence>
<dbReference type="Pfam" id="PF00443">
    <property type="entry name" value="UCH"/>
    <property type="match status" value="1"/>
</dbReference>
<dbReference type="InterPro" id="IPR001394">
    <property type="entry name" value="Peptidase_C19_UCH"/>
</dbReference>
<dbReference type="GO" id="GO:0016579">
    <property type="term" value="P:protein deubiquitination"/>
    <property type="evidence" value="ECO:0007669"/>
    <property type="project" value="InterPro"/>
</dbReference>
<feature type="domain" description="USP" evidence="1">
    <location>
        <begin position="6"/>
        <end position="354"/>
    </location>
</feature>
<evidence type="ECO:0000259" key="1">
    <source>
        <dbReference type="PROSITE" id="PS50235"/>
    </source>
</evidence>
<keyword evidence="2" id="KW-0378">Hydrolase</keyword>
<dbReference type="GO" id="GO:0004843">
    <property type="term" value="F:cysteine-type deubiquitinase activity"/>
    <property type="evidence" value="ECO:0007669"/>
    <property type="project" value="InterPro"/>
</dbReference>
<organism evidence="2">
    <name type="scientific">Megaviridae environmental sample</name>
    <dbReference type="NCBI Taxonomy" id="1737588"/>
    <lineage>
        <taxon>Viruses</taxon>
        <taxon>Varidnaviria</taxon>
        <taxon>Bamfordvirae</taxon>
        <taxon>Nucleocytoviricota</taxon>
        <taxon>Megaviricetes</taxon>
        <taxon>Imitervirales</taxon>
        <taxon>Mimiviridae</taxon>
        <taxon>environmental samples</taxon>
    </lineage>
</organism>
<dbReference type="EMBL" id="MN448290">
    <property type="protein sequence ID" value="QFG74765.1"/>
    <property type="molecule type" value="Genomic_DNA"/>
</dbReference>
<proteinExistence type="predicted"/>
<dbReference type="SUPFAM" id="SSF54001">
    <property type="entry name" value="Cysteine proteinases"/>
    <property type="match status" value="1"/>
</dbReference>
<dbReference type="InterPro" id="IPR028889">
    <property type="entry name" value="USP"/>
</dbReference>
<dbReference type="InterPro" id="IPR038765">
    <property type="entry name" value="Papain-like_cys_pep_sf"/>
</dbReference>
<name>A0A5J6VKX4_9VIRU</name>
<evidence type="ECO:0000313" key="2">
    <source>
        <dbReference type="EMBL" id="QFG74765.1"/>
    </source>
</evidence>
<dbReference type="PANTHER" id="PTHR21646">
    <property type="entry name" value="UBIQUITIN CARBOXYL-TERMINAL HYDROLASE"/>
    <property type="match status" value="1"/>
</dbReference>
<accession>A0A5J6VKX4</accession>
<reference evidence="2" key="1">
    <citation type="journal article" date="2019" name="Philos. Trans. R. Soc. Lond., B, Biol. Sci.">
        <title>Targeted metagenomic recovery of four divergent viruses reveals shared and distinctive characteristics of giant viruses of marine eukaryotes.</title>
        <authorList>
            <person name="Needham D.M."/>
            <person name="Poirier C."/>
            <person name="Hehenberger E."/>
            <person name="Jimenez V."/>
            <person name="Swalwell J.E."/>
            <person name="Santoro A.E."/>
            <person name="Worden A.Z."/>
        </authorList>
    </citation>
    <scope>NUCLEOTIDE SEQUENCE</scope>
    <source>
        <strain evidence="2">MPacV-611</strain>
    </source>
</reference>
<protein>
    <submittedName>
        <fullName evidence="2">Ubiquitin carboxyl-terminal hydrolase</fullName>
    </submittedName>
</protein>